<dbReference type="EMBL" id="JBHFFA010000004">
    <property type="protein sequence ID" value="KAL2630698.1"/>
    <property type="molecule type" value="Genomic_DNA"/>
</dbReference>
<dbReference type="Proteomes" id="UP001605036">
    <property type="component" value="Unassembled WGS sequence"/>
</dbReference>
<reference evidence="1 2" key="1">
    <citation type="submission" date="2024-09" db="EMBL/GenBank/DDBJ databases">
        <title>Chromosome-scale assembly of Riccia fluitans.</title>
        <authorList>
            <person name="Paukszto L."/>
            <person name="Sawicki J."/>
            <person name="Karawczyk K."/>
            <person name="Piernik-Szablinska J."/>
            <person name="Szczecinska M."/>
            <person name="Mazdziarz M."/>
        </authorList>
    </citation>
    <scope>NUCLEOTIDE SEQUENCE [LARGE SCALE GENOMIC DNA]</scope>
    <source>
        <strain evidence="1">Rf_01</strain>
        <tissue evidence="1">Aerial parts of the thallus</tissue>
    </source>
</reference>
<name>A0ABD1YJ62_9MARC</name>
<proteinExistence type="predicted"/>
<protein>
    <submittedName>
        <fullName evidence="1">Uncharacterized protein</fullName>
    </submittedName>
</protein>
<evidence type="ECO:0000313" key="2">
    <source>
        <dbReference type="Proteomes" id="UP001605036"/>
    </source>
</evidence>
<gene>
    <name evidence="1" type="ORF">R1flu_015384</name>
</gene>
<comment type="caution">
    <text evidence="1">The sequence shown here is derived from an EMBL/GenBank/DDBJ whole genome shotgun (WGS) entry which is preliminary data.</text>
</comment>
<sequence length="172" mass="19980">MEVMAALGLMQTIFSAVKGMYNLCGQVVRFRQEAREFIEFIQSTERLLMHQNSVLHQYHEGRRALPMDVADHLRVLYRLLQESNVLFQRLTNSMNALTNAPDEMRRLMRSIQNVQITMLWIMVMERQEIQPIVNQVINVIAATAVDEFSGSLEFIVGRFGRYFCTEVFSLST</sequence>
<organism evidence="1 2">
    <name type="scientific">Riccia fluitans</name>
    <dbReference type="NCBI Taxonomy" id="41844"/>
    <lineage>
        <taxon>Eukaryota</taxon>
        <taxon>Viridiplantae</taxon>
        <taxon>Streptophyta</taxon>
        <taxon>Embryophyta</taxon>
        <taxon>Marchantiophyta</taxon>
        <taxon>Marchantiopsida</taxon>
        <taxon>Marchantiidae</taxon>
        <taxon>Marchantiales</taxon>
        <taxon>Ricciaceae</taxon>
        <taxon>Riccia</taxon>
    </lineage>
</organism>
<evidence type="ECO:0000313" key="1">
    <source>
        <dbReference type="EMBL" id="KAL2630698.1"/>
    </source>
</evidence>
<dbReference type="AlphaFoldDB" id="A0ABD1YJ62"/>
<keyword evidence="2" id="KW-1185">Reference proteome</keyword>
<accession>A0ABD1YJ62</accession>